<dbReference type="Proteomes" id="UP000323257">
    <property type="component" value="Unassembled WGS sequence"/>
</dbReference>
<sequence length="50" mass="5580">MGNRQGTEMDNRKTEICIFTLVEQLGLDQSKLPEEFVPNQINASGMGIEP</sequence>
<dbReference type="EMBL" id="VNHS01000012">
    <property type="protein sequence ID" value="TYP70272.1"/>
    <property type="molecule type" value="Genomic_DNA"/>
</dbReference>
<protein>
    <submittedName>
        <fullName evidence="1">Uncharacterized protein</fullName>
    </submittedName>
</protein>
<gene>
    <name evidence="1" type="ORF">BCM02_112252</name>
</gene>
<accession>A0A5S5BVR1</accession>
<comment type="caution">
    <text evidence="1">The sequence shown here is derived from an EMBL/GenBank/DDBJ whole genome shotgun (WGS) entry which is preliminary data.</text>
</comment>
<dbReference type="RefSeq" id="WP_187434460.1">
    <property type="nucleotide sequence ID" value="NZ_VNHS01000012.1"/>
</dbReference>
<organism evidence="1 2">
    <name type="scientific">Paenibacillus methanolicus</name>
    <dbReference type="NCBI Taxonomy" id="582686"/>
    <lineage>
        <taxon>Bacteria</taxon>
        <taxon>Bacillati</taxon>
        <taxon>Bacillota</taxon>
        <taxon>Bacilli</taxon>
        <taxon>Bacillales</taxon>
        <taxon>Paenibacillaceae</taxon>
        <taxon>Paenibacillus</taxon>
    </lineage>
</organism>
<reference evidence="1 2" key="1">
    <citation type="submission" date="2019-07" db="EMBL/GenBank/DDBJ databases">
        <title>Genomic Encyclopedia of Type Strains, Phase III (KMG-III): the genomes of soil and plant-associated and newly described type strains.</title>
        <authorList>
            <person name="Whitman W."/>
        </authorList>
    </citation>
    <scope>NUCLEOTIDE SEQUENCE [LARGE SCALE GENOMIC DNA]</scope>
    <source>
        <strain evidence="1 2">BL24</strain>
    </source>
</reference>
<proteinExistence type="predicted"/>
<dbReference type="AlphaFoldDB" id="A0A5S5BVR1"/>
<name>A0A5S5BVR1_9BACL</name>
<evidence type="ECO:0000313" key="1">
    <source>
        <dbReference type="EMBL" id="TYP70272.1"/>
    </source>
</evidence>
<keyword evidence="2" id="KW-1185">Reference proteome</keyword>
<evidence type="ECO:0000313" key="2">
    <source>
        <dbReference type="Proteomes" id="UP000323257"/>
    </source>
</evidence>